<evidence type="ECO:0000313" key="2">
    <source>
        <dbReference type="Proteomes" id="UP000322918"/>
    </source>
</evidence>
<dbReference type="InterPro" id="IPR036188">
    <property type="entry name" value="FAD/NAD-bd_sf"/>
</dbReference>
<gene>
    <name evidence="1" type="ORF">F1649_16265</name>
</gene>
<accession>A0A5M9H2S6</accession>
<sequence>MVTCEIAVIGGGISGLTFAHYVSLKGHQVKVFEKEKGGGCIHSYFIDQHYIDFGAHTLTNRYATVLEILERYKATDQVCKPLTLKFEGYGKKGFFRLFSKINCIELLRSAFTGFGTKKQNLSVRSFYSKILGTKNYLNFFHYLFQAILCQDPDHYPAGQLFRKRRRNRKYPKSFSLKKGLDQILDIIAGNPSISTEYYNITKITKEGELHVLWSGPAQVAQTKSICLACDPKSASLLLGDGWPALAGLLRRFPVVQVQSLLIGSNNAMTFSKRNKSLIGFDQPFYSAILYVIDDIKYWLFHFKENTMPVAERIRVIGEIFSAKQDEIFVVAARSALLPAISVECLALQSEIDMQTRDSAIFITGNYMNGLSVEDCCSRAKNEAERFHAAITQNPG</sequence>
<dbReference type="SUPFAM" id="SSF51905">
    <property type="entry name" value="FAD/NAD(P)-binding domain"/>
    <property type="match status" value="1"/>
</dbReference>
<evidence type="ECO:0000313" key="1">
    <source>
        <dbReference type="EMBL" id="KAA8479687.1"/>
    </source>
</evidence>
<dbReference type="EMBL" id="VWNE01000028">
    <property type="protein sequence ID" value="KAA8479687.1"/>
    <property type="molecule type" value="Genomic_DNA"/>
</dbReference>
<dbReference type="Gene3D" id="3.50.50.60">
    <property type="entry name" value="FAD/NAD(P)-binding domain"/>
    <property type="match status" value="1"/>
</dbReference>
<keyword evidence="2" id="KW-1185">Reference proteome</keyword>
<protein>
    <submittedName>
        <fullName evidence="1">NAD(P)-binding protein</fullName>
    </submittedName>
</protein>
<dbReference type="Proteomes" id="UP000322918">
    <property type="component" value="Unassembled WGS sequence"/>
</dbReference>
<name>A0A5M9H2S6_9SPHI</name>
<dbReference type="OrthoDB" id="9769600at2"/>
<dbReference type="AlphaFoldDB" id="A0A5M9H2S6"/>
<comment type="caution">
    <text evidence="1">The sequence shown here is derived from an EMBL/GenBank/DDBJ whole genome shotgun (WGS) entry which is preliminary data.</text>
</comment>
<dbReference type="Pfam" id="PF13450">
    <property type="entry name" value="NAD_binding_8"/>
    <property type="match status" value="1"/>
</dbReference>
<proteinExistence type="predicted"/>
<reference evidence="1 2" key="1">
    <citation type="submission" date="2019-09" db="EMBL/GenBank/DDBJ databases">
        <title>Pararcticibacter amylolyticus gen. nov., sp. nov., isolated from a rottenly hemp rope, and reclassification of Pedobacter tournemirensis as Pararcticibacter tournemirensis comb. nov.</title>
        <authorList>
            <person name="Cai Y."/>
        </authorList>
    </citation>
    <scope>NUCLEOTIDE SEQUENCE [LARGE SCALE GENOMIC DNA]</scope>
    <source>
        <strain evidence="1 2">TF5-37.2-LB10</strain>
    </source>
</reference>
<organism evidence="1 2">
    <name type="scientific">Arcticibacter tournemirensis</name>
    <dbReference type="NCBI Taxonomy" id="699437"/>
    <lineage>
        <taxon>Bacteria</taxon>
        <taxon>Pseudomonadati</taxon>
        <taxon>Bacteroidota</taxon>
        <taxon>Sphingobacteriia</taxon>
        <taxon>Sphingobacteriales</taxon>
        <taxon>Sphingobacteriaceae</taxon>
        <taxon>Arcticibacter</taxon>
    </lineage>
</organism>
<dbReference type="RefSeq" id="WP_141814709.1">
    <property type="nucleotide sequence ID" value="NZ_VFPL01000001.1"/>
</dbReference>